<keyword evidence="6" id="KW-1185">Reference proteome</keyword>
<organism evidence="5 6">
    <name type="scientific">Lecanosticta acicola</name>
    <dbReference type="NCBI Taxonomy" id="111012"/>
    <lineage>
        <taxon>Eukaryota</taxon>
        <taxon>Fungi</taxon>
        <taxon>Dikarya</taxon>
        <taxon>Ascomycota</taxon>
        <taxon>Pezizomycotina</taxon>
        <taxon>Dothideomycetes</taxon>
        <taxon>Dothideomycetidae</taxon>
        <taxon>Mycosphaerellales</taxon>
        <taxon>Mycosphaerellaceae</taxon>
        <taxon>Lecanosticta</taxon>
    </lineage>
</organism>
<evidence type="ECO:0000313" key="6">
    <source>
        <dbReference type="Proteomes" id="UP001296104"/>
    </source>
</evidence>
<evidence type="ECO:0008006" key="7">
    <source>
        <dbReference type="Google" id="ProtNLM"/>
    </source>
</evidence>
<evidence type="ECO:0000256" key="3">
    <source>
        <dbReference type="ARBA" id="ARBA00022525"/>
    </source>
</evidence>
<accession>A0AAI9ECP1</accession>
<evidence type="ECO:0000256" key="2">
    <source>
        <dbReference type="ARBA" id="ARBA00009127"/>
    </source>
</evidence>
<comment type="caution">
    <text evidence="5">The sequence shown here is derived from an EMBL/GenBank/DDBJ whole genome shotgun (WGS) entry which is preliminary data.</text>
</comment>
<dbReference type="AlphaFoldDB" id="A0AAI9ECP1"/>
<reference evidence="5" key="1">
    <citation type="submission" date="2023-11" db="EMBL/GenBank/DDBJ databases">
        <authorList>
            <person name="Alioto T."/>
            <person name="Alioto T."/>
            <person name="Gomez Garrido J."/>
        </authorList>
    </citation>
    <scope>NUCLEOTIDE SEQUENCE</scope>
</reference>
<dbReference type="Pfam" id="PF03022">
    <property type="entry name" value="MRJP"/>
    <property type="match status" value="1"/>
</dbReference>
<comment type="subcellular location">
    <subcellularLocation>
        <location evidence="1">Secreted</location>
    </subcellularLocation>
</comment>
<evidence type="ECO:0000313" key="5">
    <source>
        <dbReference type="EMBL" id="CAK4033171.1"/>
    </source>
</evidence>
<dbReference type="PANTHER" id="PTHR10009">
    <property type="entry name" value="PROTEIN YELLOW-RELATED"/>
    <property type="match status" value="1"/>
</dbReference>
<dbReference type="EMBL" id="CAVMBE010000079">
    <property type="protein sequence ID" value="CAK4033171.1"/>
    <property type="molecule type" value="Genomic_DNA"/>
</dbReference>
<protein>
    <recommendedName>
        <fullName evidence="7">Major royal jelly protein</fullName>
    </recommendedName>
</protein>
<proteinExistence type="inferred from homology"/>
<gene>
    <name evidence="5" type="ORF">LECACI_7A008329</name>
</gene>
<dbReference type="InterPro" id="IPR011042">
    <property type="entry name" value="6-blade_b-propeller_TolB-like"/>
</dbReference>
<dbReference type="SUPFAM" id="SSF63829">
    <property type="entry name" value="Calcium-dependent phosphotriesterase"/>
    <property type="match status" value="1"/>
</dbReference>
<feature type="signal peptide" evidence="4">
    <location>
        <begin position="1"/>
        <end position="17"/>
    </location>
</feature>
<evidence type="ECO:0000256" key="4">
    <source>
        <dbReference type="SAM" id="SignalP"/>
    </source>
</evidence>
<name>A0AAI9ECP1_9PEZI</name>
<dbReference type="GO" id="GO:0005576">
    <property type="term" value="C:extracellular region"/>
    <property type="evidence" value="ECO:0007669"/>
    <property type="project" value="UniProtKB-SubCell"/>
</dbReference>
<dbReference type="InterPro" id="IPR017996">
    <property type="entry name" value="MRJP/yellow-related"/>
</dbReference>
<keyword evidence="3" id="KW-0964">Secreted</keyword>
<evidence type="ECO:0000256" key="1">
    <source>
        <dbReference type="ARBA" id="ARBA00004613"/>
    </source>
</evidence>
<dbReference type="Gene3D" id="2.120.10.30">
    <property type="entry name" value="TolB, C-terminal domain"/>
    <property type="match status" value="1"/>
</dbReference>
<sequence length="419" mass="45740">MVTTAALAFMLAGLSAAQTQPNASKWGEILYDRVKYGPEMELQHLYYGQFPTGVAVSKEGRKFSNYPPGLDPMNTNNGMNGKFTIGELFPNNTERAWPSAEINNPPGGAINYTTNPPTGANYPNYFIGSQSIIVDSKNFAWVLDTGRSLTPDGVLVNAVTGGPKLVKVDIPTGNVLQTIVFPSTVAYGDSYLNDVRIDYAHSPGYAYITDSSLEGRNGLIIADLSTGTSWRHLDGSPTVRPQAQNVEYLWGVPLYAFQPGGKPFTYVSFGSDGIALSADSATLFWKSVGGRYMYSIPTARLRDHTSADSEILAQNSIATLGQTGITDGMETDTNNFIYHGNMEQNAIGLFNPANGSDSIFIRDQRLNWVDTMSVGFDGYLYFTCNQLVFGSMMYPGTDRRQKPYSLWRVKLPGNGTKTS</sequence>
<dbReference type="PANTHER" id="PTHR10009:SF18">
    <property type="entry name" value="PROTEIN YELLOW-LIKE PROTEIN"/>
    <property type="match status" value="1"/>
</dbReference>
<comment type="similarity">
    <text evidence="2">Belongs to the major royal jelly protein family.</text>
</comment>
<feature type="chain" id="PRO_5042501080" description="Major royal jelly protein" evidence="4">
    <location>
        <begin position="18"/>
        <end position="419"/>
    </location>
</feature>
<keyword evidence="4" id="KW-0732">Signal</keyword>
<dbReference type="Proteomes" id="UP001296104">
    <property type="component" value="Unassembled WGS sequence"/>
</dbReference>